<dbReference type="InterPro" id="IPR036249">
    <property type="entry name" value="Thioredoxin-like_sf"/>
</dbReference>
<accession>A0A161RF62</accession>
<comment type="similarity">
    <text evidence="1">Belongs to the thioredoxin family.</text>
</comment>
<sequence>MKKLLIIGGAVIVVFAMIIFLTNQSNKSKLENSPYGDKKLDQATIDQLDDENYQNIILPDELEAKIESGEPVTAYFFSPTCQYCKEMTPRLMPIAEDMDVQIDQFNLLEYEDGFIQYQIEATPTLIHFEDGVEVERMVGAQPNENIEAFLNEHAK</sequence>
<evidence type="ECO:0000313" key="5">
    <source>
        <dbReference type="EMBL" id="KZE36328.1"/>
    </source>
</evidence>
<dbReference type="Pfam" id="PF00085">
    <property type="entry name" value="Thioredoxin"/>
    <property type="match status" value="1"/>
</dbReference>
<dbReference type="EMBL" id="LQNT01000013">
    <property type="protein sequence ID" value="KZE36328.1"/>
    <property type="molecule type" value="Genomic_DNA"/>
</dbReference>
<protein>
    <submittedName>
        <fullName evidence="5">Thioredoxin</fullName>
    </submittedName>
</protein>
<evidence type="ECO:0000259" key="4">
    <source>
        <dbReference type="PROSITE" id="PS51352"/>
    </source>
</evidence>
<keyword evidence="3" id="KW-0676">Redox-active center</keyword>
<reference evidence="5 6" key="1">
    <citation type="submission" date="2016-01" db="EMBL/GenBank/DDBJ databases">
        <title>Whole genome sequencing of Bhargavaea cecembensis T14.</title>
        <authorList>
            <person name="Hong K.W."/>
        </authorList>
    </citation>
    <scope>NUCLEOTIDE SEQUENCE [LARGE SCALE GENOMIC DNA]</scope>
    <source>
        <strain evidence="5 6">T14</strain>
    </source>
</reference>
<dbReference type="AlphaFoldDB" id="A0A161RF62"/>
<dbReference type="PANTHER" id="PTHR45663:SF11">
    <property type="entry name" value="GEO12009P1"/>
    <property type="match status" value="1"/>
</dbReference>
<organism evidence="5 6">
    <name type="scientific">Bhargavaea cecembensis</name>
    <dbReference type="NCBI Taxonomy" id="394098"/>
    <lineage>
        <taxon>Bacteria</taxon>
        <taxon>Bacillati</taxon>
        <taxon>Bacillota</taxon>
        <taxon>Bacilli</taxon>
        <taxon>Bacillales</taxon>
        <taxon>Caryophanaceae</taxon>
        <taxon>Bhargavaea</taxon>
    </lineage>
</organism>
<dbReference type="Gene3D" id="3.40.30.10">
    <property type="entry name" value="Glutaredoxin"/>
    <property type="match status" value="1"/>
</dbReference>
<dbReference type="CDD" id="cd02947">
    <property type="entry name" value="TRX_family"/>
    <property type="match status" value="1"/>
</dbReference>
<dbReference type="Proteomes" id="UP000076490">
    <property type="component" value="Unassembled WGS sequence"/>
</dbReference>
<dbReference type="SUPFAM" id="SSF52833">
    <property type="entry name" value="Thioredoxin-like"/>
    <property type="match status" value="1"/>
</dbReference>
<dbReference type="GO" id="GO:0015035">
    <property type="term" value="F:protein-disulfide reductase activity"/>
    <property type="evidence" value="ECO:0007669"/>
    <property type="project" value="TreeGrafter"/>
</dbReference>
<dbReference type="PANTHER" id="PTHR45663">
    <property type="entry name" value="GEO12009P1"/>
    <property type="match status" value="1"/>
</dbReference>
<dbReference type="PROSITE" id="PS51352">
    <property type="entry name" value="THIOREDOXIN_2"/>
    <property type="match status" value="1"/>
</dbReference>
<dbReference type="OrthoDB" id="32134at2"/>
<evidence type="ECO:0000256" key="2">
    <source>
        <dbReference type="ARBA" id="ARBA00023157"/>
    </source>
</evidence>
<keyword evidence="2" id="KW-1015">Disulfide bond</keyword>
<gene>
    <name evidence="5" type="ORF">AV656_14355</name>
</gene>
<dbReference type="GO" id="GO:0005737">
    <property type="term" value="C:cytoplasm"/>
    <property type="evidence" value="ECO:0007669"/>
    <property type="project" value="TreeGrafter"/>
</dbReference>
<evidence type="ECO:0000256" key="3">
    <source>
        <dbReference type="ARBA" id="ARBA00023284"/>
    </source>
</evidence>
<evidence type="ECO:0000313" key="6">
    <source>
        <dbReference type="Proteomes" id="UP000076490"/>
    </source>
</evidence>
<feature type="domain" description="Thioredoxin" evidence="4">
    <location>
        <begin position="33"/>
        <end position="155"/>
    </location>
</feature>
<name>A0A161RF62_9BACL</name>
<comment type="caution">
    <text evidence="5">The sequence shown here is derived from an EMBL/GenBank/DDBJ whole genome shotgun (WGS) entry which is preliminary data.</text>
</comment>
<dbReference type="RefSeq" id="WP_063183348.1">
    <property type="nucleotide sequence ID" value="NZ_LQNT01000013.1"/>
</dbReference>
<dbReference type="InterPro" id="IPR013766">
    <property type="entry name" value="Thioredoxin_domain"/>
</dbReference>
<evidence type="ECO:0000256" key="1">
    <source>
        <dbReference type="ARBA" id="ARBA00008987"/>
    </source>
</evidence>
<proteinExistence type="inferred from homology"/>